<feature type="transmembrane region" description="Helical" evidence="1">
    <location>
        <begin position="9"/>
        <end position="28"/>
    </location>
</feature>
<reference evidence="2 3" key="1">
    <citation type="submission" date="2024-01" db="EMBL/GenBank/DDBJ databases">
        <title>Survival strategy associated with biotechnological potential of Virgibacillus dokdonensis T4.6 isolated from salt-fermented shrimp paste.</title>
        <authorList>
            <person name="Doan T.V."/>
            <person name="Quach N.T."/>
            <person name="Phi Q.-T."/>
        </authorList>
    </citation>
    <scope>NUCLEOTIDE SEQUENCE [LARGE SCALE GENOMIC DNA]</scope>
    <source>
        <strain evidence="2 3">T4.6</strain>
    </source>
</reference>
<sequence length="56" mass="6291">MKIRNRKDTYVILMSTLGILLSVIIPQLDLPSYIIYPSLITGIAIMVLGIPAMFIR</sequence>
<keyword evidence="1" id="KW-0472">Membrane</keyword>
<comment type="caution">
    <text evidence="2">The sequence shown here is derived from an EMBL/GenBank/DDBJ whole genome shotgun (WGS) entry which is preliminary data.</text>
</comment>
<protein>
    <submittedName>
        <fullName evidence="2">Uncharacterized protein</fullName>
    </submittedName>
</protein>
<feature type="transmembrane region" description="Helical" evidence="1">
    <location>
        <begin position="34"/>
        <end position="55"/>
    </location>
</feature>
<keyword evidence="1" id="KW-0812">Transmembrane</keyword>
<organism evidence="2 3">
    <name type="scientific">Virgibacillus dokdonensis</name>
    <dbReference type="NCBI Taxonomy" id="302167"/>
    <lineage>
        <taxon>Bacteria</taxon>
        <taxon>Bacillati</taxon>
        <taxon>Bacillota</taxon>
        <taxon>Bacilli</taxon>
        <taxon>Bacillales</taxon>
        <taxon>Bacillaceae</taxon>
        <taxon>Virgibacillus</taxon>
    </lineage>
</organism>
<dbReference type="RefSeq" id="WP_176087303.1">
    <property type="nucleotide sequence ID" value="NZ_JAZHPM010000040.1"/>
</dbReference>
<evidence type="ECO:0000313" key="2">
    <source>
        <dbReference type="EMBL" id="MEF2293765.1"/>
    </source>
</evidence>
<keyword evidence="1" id="KW-1133">Transmembrane helix</keyword>
<name>A0ABU7VJG0_9BACI</name>
<gene>
    <name evidence="2" type="ORF">V2W34_17360</name>
</gene>
<keyword evidence="3" id="KW-1185">Reference proteome</keyword>
<dbReference type="EMBL" id="JAZHPM010000040">
    <property type="protein sequence ID" value="MEF2293765.1"/>
    <property type="molecule type" value="Genomic_DNA"/>
</dbReference>
<evidence type="ECO:0000256" key="1">
    <source>
        <dbReference type="SAM" id="Phobius"/>
    </source>
</evidence>
<dbReference type="Proteomes" id="UP001356080">
    <property type="component" value="Unassembled WGS sequence"/>
</dbReference>
<accession>A0ABU7VJG0</accession>
<evidence type="ECO:0000313" key="3">
    <source>
        <dbReference type="Proteomes" id="UP001356080"/>
    </source>
</evidence>
<proteinExistence type="predicted"/>